<dbReference type="RefSeq" id="WP_213654251.1">
    <property type="nucleotide sequence ID" value="NZ_BOSL01000003.1"/>
</dbReference>
<dbReference type="PANTHER" id="PTHR30032:SF4">
    <property type="entry name" value="AMIDASE ENHANCER"/>
    <property type="match status" value="1"/>
</dbReference>
<feature type="region of interest" description="Disordered" evidence="1">
    <location>
        <begin position="27"/>
        <end position="54"/>
    </location>
</feature>
<dbReference type="PANTHER" id="PTHR30032">
    <property type="entry name" value="N-ACETYLMURAMOYL-L-ALANINE AMIDASE-RELATED"/>
    <property type="match status" value="1"/>
</dbReference>
<evidence type="ECO:0000256" key="1">
    <source>
        <dbReference type="SAM" id="MobiDB-lite"/>
    </source>
</evidence>
<dbReference type="Proteomes" id="UP000679992">
    <property type="component" value="Unassembled WGS sequence"/>
</dbReference>
<evidence type="ECO:0000256" key="2">
    <source>
        <dbReference type="SAM" id="SignalP"/>
    </source>
</evidence>
<evidence type="ECO:0000313" key="4">
    <source>
        <dbReference type="Proteomes" id="UP000679992"/>
    </source>
</evidence>
<dbReference type="EMBL" id="BOSL01000003">
    <property type="protein sequence ID" value="GIP52469.1"/>
    <property type="molecule type" value="Genomic_DNA"/>
</dbReference>
<comment type="caution">
    <text evidence="3">The sequence shown here is derived from an EMBL/GenBank/DDBJ whole genome shotgun (WGS) entry which is preliminary data.</text>
</comment>
<feature type="compositionally biased region" description="Low complexity" evidence="1">
    <location>
        <begin position="27"/>
        <end position="45"/>
    </location>
</feature>
<feature type="chain" id="PRO_5047165023" description="ArsR family transcriptional regulator" evidence="2">
    <location>
        <begin position="22"/>
        <end position="408"/>
    </location>
</feature>
<dbReference type="InterPro" id="IPR051922">
    <property type="entry name" value="Bact_Sporulation_Assoc"/>
</dbReference>
<accession>A0ABQ4M902</accession>
<dbReference type="PROSITE" id="PS51257">
    <property type="entry name" value="PROKAR_LIPOPROTEIN"/>
    <property type="match status" value="1"/>
</dbReference>
<protein>
    <recommendedName>
        <fullName evidence="5">ArsR family transcriptional regulator</fullName>
    </recommendedName>
</protein>
<proteinExistence type="predicted"/>
<sequence>MNNKKWTIGLSLLLLTGVVIAGCQSSAGSGAEGSNSNAVKATAAEEGGGQGQAPWIATKNTTRVNSSDPAEAAVLVSRSLWPATAKSNTPGSVVLVDPGNWGIAAASADLVHHPNNGPILFVTKDGLPRVTADELKRLAPTGAESNRGVQAVLVGPVSEAVKVELKQMKLKFDHIQGDEPAAVAEAIDAYYAEAAGELPKSVVVGSLDNPEYTLPAVNWIAHMPEPLLYVTKDAIPAETEKALKKRNGQAHIYLIGPEAAVSKDVESKLENYGKVTRIAGDDVYENAIAFAKFKDPETGFGWGITTPGHNLSFLNKGRPELAIAAAPFSHLGKHAPLIFTDKNKMPGSVMDYVMSIQPKYEDTPAEGPYNHAWLTGNEEDLTYAAQAEIDEMLEIVSAKGEGHGSMGH</sequence>
<feature type="signal peptide" evidence="2">
    <location>
        <begin position="1"/>
        <end position="21"/>
    </location>
</feature>
<evidence type="ECO:0000313" key="3">
    <source>
        <dbReference type="EMBL" id="GIP52469.1"/>
    </source>
</evidence>
<keyword evidence="2" id="KW-0732">Signal</keyword>
<reference evidence="3 4" key="1">
    <citation type="submission" date="2021-03" db="EMBL/GenBank/DDBJ databases">
        <title>Antimicrobial resistance genes in bacteria isolated from Japanese honey, and their potential for conferring macrolide and lincosamide resistance in the American foulbrood pathogen Paenibacillus larvae.</title>
        <authorList>
            <person name="Okamoto M."/>
            <person name="Kumagai M."/>
            <person name="Kanamori H."/>
            <person name="Takamatsu D."/>
        </authorList>
    </citation>
    <scope>NUCLEOTIDE SEQUENCE [LARGE SCALE GENOMIC DNA]</scope>
    <source>
        <strain evidence="3 4">J42TS3</strain>
    </source>
</reference>
<evidence type="ECO:0008006" key="5">
    <source>
        <dbReference type="Google" id="ProtNLM"/>
    </source>
</evidence>
<keyword evidence="4" id="KW-1185">Reference proteome</keyword>
<gene>
    <name evidence="3" type="ORF">J42TS3_15040</name>
</gene>
<name>A0ABQ4M902_9BACL</name>
<organism evidence="3 4">
    <name type="scientific">Paenibacillus vini</name>
    <dbReference type="NCBI Taxonomy" id="1476024"/>
    <lineage>
        <taxon>Bacteria</taxon>
        <taxon>Bacillati</taxon>
        <taxon>Bacillota</taxon>
        <taxon>Bacilli</taxon>
        <taxon>Bacillales</taxon>
        <taxon>Paenibacillaceae</taxon>
        <taxon>Paenibacillus</taxon>
    </lineage>
</organism>